<feature type="compositionally biased region" description="Basic and acidic residues" evidence="1">
    <location>
        <begin position="227"/>
        <end position="236"/>
    </location>
</feature>
<name>A0A5M6DKR9_9BACT</name>
<dbReference type="Proteomes" id="UP000323426">
    <property type="component" value="Unassembled WGS sequence"/>
</dbReference>
<evidence type="ECO:0008006" key="4">
    <source>
        <dbReference type="Google" id="ProtNLM"/>
    </source>
</evidence>
<proteinExistence type="predicted"/>
<sequence length="267" mass="31213">MNQQNFDYLKDQVKYTGFGDGLEKDLKEQLQKQASEFQLAYRIKIGQDMAAVTLHFKKSDQSDLYFFNRYQLTLKPDQDQQQINQTFYIHKGQNITLKEAYNLLNGRAVNKDLLNKEGQIYNAWLQLDFKQTEPNGNFKIKQFHQNYSFNLEAALAKYHIKELKEEPEKSRLLESLQKGNRQAVTLIQEGREQKHYIEANPRFKTMNLYDGNLQRLNHNQLKAESQTTKHSEKQEMQKTNVKPVQEPAGESTTPAQKRGKKNGATLH</sequence>
<protein>
    <recommendedName>
        <fullName evidence="4">DUF3945 domain-containing protein</fullName>
    </recommendedName>
</protein>
<keyword evidence="3" id="KW-1185">Reference proteome</keyword>
<evidence type="ECO:0000313" key="2">
    <source>
        <dbReference type="EMBL" id="KAA5548124.1"/>
    </source>
</evidence>
<accession>A0A5M6DKR9</accession>
<comment type="caution">
    <text evidence="2">The sequence shown here is derived from an EMBL/GenBank/DDBJ whole genome shotgun (WGS) entry which is preliminary data.</text>
</comment>
<dbReference type="EMBL" id="VWSF01000003">
    <property type="protein sequence ID" value="KAA5548124.1"/>
    <property type="molecule type" value="Genomic_DNA"/>
</dbReference>
<reference evidence="2 3" key="1">
    <citation type="submission" date="2019-09" db="EMBL/GenBank/DDBJ databases">
        <title>Genome sequence and assembly of Adhaeribacter sp.</title>
        <authorList>
            <person name="Chhetri G."/>
        </authorList>
    </citation>
    <scope>NUCLEOTIDE SEQUENCE [LARGE SCALE GENOMIC DNA]</scope>
    <source>
        <strain evidence="2 3">DK36</strain>
    </source>
</reference>
<evidence type="ECO:0000256" key="1">
    <source>
        <dbReference type="SAM" id="MobiDB-lite"/>
    </source>
</evidence>
<organism evidence="2 3">
    <name type="scientific">Adhaeribacter rhizoryzae</name>
    <dbReference type="NCBI Taxonomy" id="2607907"/>
    <lineage>
        <taxon>Bacteria</taxon>
        <taxon>Pseudomonadati</taxon>
        <taxon>Bacteroidota</taxon>
        <taxon>Cytophagia</taxon>
        <taxon>Cytophagales</taxon>
        <taxon>Hymenobacteraceae</taxon>
        <taxon>Adhaeribacter</taxon>
    </lineage>
</organism>
<dbReference type="RefSeq" id="WP_150087260.1">
    <property type="nucleotide sequence ID" value="NZ_VWSF01000003.1"/>
</dbReference>
<dbReference type="AlphaFoldDB" id="A0A5M6DKR9"/>
<feature type="region of interest" description="Disordered" evidence="1">
    <location>
        <begin position="223"/>
        <end position="267"/>
    </location>
</feature>
<gene>
    <name evidence="2" type="ORF">F0145_05190</name>
</gene>
<evidence type="ECO:0000313" key="3">
    <source>
        <dbReference type="Proteomes" id="UP000323426"/>
    </source>
</evidence>